<dbReference type="GO" id="GO:0043565">
    <property type="term" value="F:sequence-specific DNA binding"/>
    <property type="evidence" value="ECO:0007669"/>
    <property type="project" value="InterPro"/>
</dbReference>
<dbReference type="PANTHER" id="PTHR43280">
    <property type="entry name" value="ARAC-FAMILY TRANSCRIPTIONAL REGULATOR"/>
    <property type="match status" value="1"/>
</dbReference>
<evidence type="ECO:0000313" key="6">
    <source>
        <dbReference type="Proteomes" id="UP001153387"/>
    </source>
</evidence>
<keyword evidence="3" id="KW-0804">Transcription</keyword>
<dbReference type="PROSITE" id="PS01124">
    <property type="entry name" value="HTH_ARAC_FAMILY_2"/>
    <property type="match status" value="1"/>
</dbReference>
<proteinExistence type="predicted"/>
<dbReference type="SUPFAM" id="SSF46689">
    <property type="entry name" value="Homeodomain-like"/>
    <property type="match status" value="2"/>
</dbReference>
<dbReference type="InterPro" id="IPR014710">
    <property type="entry name" value="RmlC-like_jellyroll"/>
</dbReference>
<gene>
    <name evidence="5" type="ORF">OMP38_10775</name>
</gene>
<dbReference type="GO" id="GO:0003700">
    <property type="term" value="F:DNA-binding transcription factor activity"/>
    <property type="evidence" value="ECO:0007669"/>
    <property type="project" value="InterPro"/>
</dbReference>
<dbReference type="PANTHER" id="PTHR43280:SF2">
    <property type="entry name" value="HTH-TYPE TRANSCRIPTIONAL REGULATOR EXSA"/>
    <property type="match status" value="1"/>
</dbReference>
<dbReference type="PROSITE" id="PS00041">
    <property type="entry name" value="HTH_ARAC_FAMILY_1"/>
    <property type="match status" value="1"/>
</dbReference>
<dbReference type="SUPFAM" id="SSF51182">
    <property type="entry name" value="RmlC-like cupins"/>
    <property type="match status" value="1"/>
</dbReference>
<dbReference type="RefSeq" id="WP_277565065.1">
    <property type="nucleotide sequence ID" value="NZ_JAPDHZ010000002.1"/>
</dbReference>
<dbReference type="InterPro" id="IPR009057">
    <property type="entry name" value="Homeodomain-like_sf"/>
</dbReference>
<evidence type="ECO:0000313" key="5">
    <source>
        <dbReference type="EMBL" id="MDG0791304.1"/>
    </source>
</evidence>
<dbReference type="InterPro" id="IPR018060">
    <property type="entry name" value="HTH_AraC"/>
</dbReference>
<evidence type="ECO:0000256" key="1">
    <source>
        <dbReference type="ARBA" id="ARBA00023015"/>
    </source>
</evidence>
<dbReference type="SMART" id="SM00342">
    <property type="entry name" value="HTH_ARAC"/>
    <property type="match status" value="1"/>
</dbReference>
<sequence length="292" mass="33684">MNIRDYELIRHDSVRSPASMYRTGGIHPSYEMLCLLSGDYRLNWLGDAYEIRPPSLFIFTPNTPHDLAVLSDRAIYWYIDLTGLEDHPEWSKLQNVLFWNRLQSGLDPAYSLSPVMRLCFDAIVNLLELPNQDAALVKRMLLLDVEKMVWLVQHTLRAYEGKLKNKQSSTLPPGYELNKDVIHTLALYLESNYKRKITLRDLSAISNFQSTYLIKRFKEETGYTPIEYLLELRMEAAKTYLSFTSMPIQTVAAESGFSNIHHFSGEFKRKTGLSPSDWRNGHRPDASGTKIL</sequence>
<comment type="caution">
    <text evidence="5">The sequence shown here is derived from an EMBL/GenBank/DDBJ whole genome shotgun (WGS) entry which is preliminary data.</text>
</comment>
<reference evidence="5 6" key="1">
    <citation type="submission" date="2022-10" db="EMBL/GenBank/DDBJ databases">
        <title>Comparative genomic analysis of Cohnella hashimotonis sp. nov., isolated from the International Space Station.</title>
        <authorList>
            <person name="Simpson A."/>
            <person name="Venkateswaran K."/>
        </authorList>
    </citation>
    <scope>NUCLEOTIDE SEQUENCE [LARGE SCALE GENOMIC DNA]</scope>
    <source>
        <strain evidence="5 6">DSM 18997</strain>
    </source>
</reference>
<organism evidence="5 6">
    <name type="scientific">Cohnella ginsengisoli</name>
    <dbReference type="NCBI Taxonomy" id="425004"/>
    <lineage>
        <taxon>Bacteria</taxon>
        <taxon>Bacillati</taxon>
        <taxon>Bacillota</taxon>
        <taxon>Bacilli</taxon>
        <taxon>Bacillales</taxon>
        <taxon>Paenibacillaceae</taxon>
        <taxon>Cohnella</taxon>
    </lineage>
</organism>
<keyword evidence="1" id="KW-0805">Transcription regulation</keyword>
<dbReference type="AlphaFoldDB" id="A0A9X4KGX0"/>
<dbReference type="Gene3D" id="1.10.10.60">
    <property type="entry name" value="Homeodomain-like"/>
    <property type="match status" value="2"/>
</dbReference>
<dbReference type="InterPro" id="IPR011051">
    <property type="entry name" value="RmlC_Cupin_sf"/>
</dbReference>
<feature type="domain" description="HTH araC/xylS-type" evidence="4">
    <location>
        <begin position="183"/>
        <end position="281"/>
    </location>
</feature>
<name>A0A9X4KGX0_9BACL</name>
<keyword evidence="6" id="KW-1185">Reference proteome</keyword>
<dbReference type="Gene3D" id="2.60.120.10">
    <property type="entry name" value="Jelly Rolls"/>
    <property type="match status" value="1"/>
</dbReference>
<dbReference type="Proteomes" id="UP001153387">
    <property type="component" value="Unassembled WGS sequence"/>
</dbReference>
<dbReference type="InterPro" id="IPR018062">
    <property type="entry name" value="HTH_AraC-typ_CS"/>
</dbReference>
<evidence type="ECO:0000256" key="2">
    <source>
        <dbReference type="ARBA" id="ARBA00023125"/>
    </source>
</evidence>
<protein>
    <submittedName>
        <fullName evidence="5">AraC family transcriptional regulator</fullName>
    </submittedName>
</protein>
<evidence type="ECO:0000256" key="3">
    <source>
        <dbReference type="ARBA" id="ARBA00023163"/>
    </source>
</evidence>
<evidence type="ECO:0000259" key="4">
    <source>
        <dbReference type="PROSITE" id="PS01124"/>
    </source>
</evidence>
<dbReference type="EMBL" id="JAPDHZ010000002">
    <property type="protein sequence ID" value="MDG0791304.1"/>
    <property type="molecule type" value="Genomic_DNA"/>
</dbReference>
<keyword evidence="2" id="KW-0238">DNA-binding</keyword>
<accession>A0A9X4KGX0</accession>
<dbReference type="Pfam" id="PF12833">
    <property type="entry name" value="HTH_18"/>
    <property type="match status" value="1"/>
</dbReference>